<sequence>MTRLFALSVGALALASSAVLAQSSAGDVQSASDASSPLPSASTSQSAPVANATASAAPLLPDSATMDVPGATESPLEFASSDTACTETYRVVAGDTCDKVGQKTWTSTYHIMQFNLISGPLCYGLEIGSTLCLGRYGNDCQLVHRVRGSDTCESMARDYSISRDTLVNNNPSINCDNLYDGLMVCVTDGSVRPPPDSSLDHNGIRQKVAALEGANEGNSTASAAASGASTAVQSGSAIGAKVAQAAGRKSKAQSNKSKADGKGAASKHNNSKSNKDKDTKKEHAKAPADHKAPTKHKVKHHKADFCV</sequence>
<dbReference type="Proteomes" id="UP000054845">
    <property type="component" value="Unassembled WGS sequence"/>
</dbReference>
<evidence type="ECO:0000256" key="4">
    <source>
        <dbReference type="SAM" id="SignalP"/>
    </source>
</evidence>
<evidence type="ECO:0000256" key="2">
    <source>
        <dbReference type="ARBA" id="ARBA00023026"/>
    </source>
</evidence>
<dbReference type="PANTHER" id="PTHR34997:SF1">
    <property type="entry name" value="PEPTIDOGLYCAN-BINDING LYSIN DOMAIN"/>
    <property type="match status" value="1"/>
</dbReference>
<feature type="compositionally biased region" description="Basic residues" evidence="3">
    <location>
        <begin position="293"/>
        <end position="307"/>
    </location>
</feature>
<dbReference type="PROSITE" id="PS51782">
    <property type="entry name" value="LYSM"/>
    <property type="match status" value="2"/>
</dbReference>
<dbReference type="SMART" id="SM00257">
    <property type="entry name" value="LysM"/>
    <property type="match status" value="2"/>
</dbReference>
<dbReference type="CDD" id="cd00118">
    <property type="entry name" value="LysM"/>
    <property type="match status" value="2"/>
</dbReference>
<keyword evidence="4" id="KW-0732">Signal</keyword>
<dbReference type="EMBL" id="CCYA01000389">
    <property type="protein sequence ID" value="CEH19323.1"/>
    <property type="molecule type" value="Genomic_DNA"/>
</dbReference>
<keyword evidence="1" id="KW-0147">Chitin-binding</keyword>
<feature type="chain" id="PRO_5006059824" evidence="4">
    <location>
        <begin position="22"/>
        <end position="307"/>
    </location>
</feature>
<feature type="compositionally biased region" description="Basic and acidic residues" evidence="3">
    <location>
        <begin position="273"/>
        <end position="292"/>
    </location>
</feature>
<organism evidence="6 7">
    <name type="scientific">Ceraceosorus bombacis</name>
    <dbReference type="NCBI Taxonomy" id="401625"/>
    <lineage>
        <taxon>Eukaryota</taxon>
        <taxon>Fungi</taxon>
        <taxon>Dikarya</taxon>
        <taxon>Basidiomycota</taxon>
        <taxon>Ustilaginomycotina</taxon>
        <taxon>Exobasidiomycetes</taxon>
        <taxon>Ceraceosorales</taxon>
        <taxon>Ceraceosoraceae</taxon>
        <taxon>Ceraceosorus</taxon>
    </lineage>
</organism>
<keyword evidence="2" id="KW-0843">Virulence</keyword>
<keyword evidence="7" id="KW-1185">Reference proteome</keyword>
<dbReference type="InterPro" id="IPR018392">
    <property type="entry name" value="LysM"/>
</dbReference>
<dbReference type="InterPro" id="IPR052210">
    <property type="entry name" value="LysM1-like"/>
</dbReference>
<accession>A0A0P1BTH6</accession>
<dbReference type="OrthoDB" id="5985073at2759"/>
<feature type="region of interest" description="Disordered" evidence="3">
    <location>
        <begin position="245"/>
        <end position="307"/>
    </location>
</feature>
<dbReference type="AlphaFoldDB" id="A0A0P1BTH6"/>
<dbReference type="SUPFAM" id="SSF54106">
    <property type="entry name" value="LysM domain"/>
    <property type="match status" value="2"/>
</dbReference>
<dbReference type="Pfam" id="PF01476">
    <property type="entry name" value="LysM"/>
    <property type="match status" value="2"/>
</dbReference>
<feature type="domain" description="LysM" evidence="5">
    <location>
        <begin position="87"/>
        <end position="133"/>
    </location>
</feature>
<feature type="domain" description="LysM" evidence="5">
    <location>
        <begin position="142"/>
        <end position="186"/>
    </location>
</feature>
<reference evidence="6 7" key="1">
    <citation type="submission" date="2014-09" db="EMBL/GenBank/DDBJ databases">
        <authorList>
            <person name="Magalhaes I.L.F."/>
            <person name="Oliveira U."/>
            <person name="Santos F.R."/>
            <person name="Vidigal T.H.D.A."/>
            <person name="Brescovit A.D."/>
            <person name="Santos A.J."/>
        </authorList>
    </citation>
    <scope>NUCLEOTIDE SEQUENCE [LARGE SCALE GENOMIC DNA]</scope>
</reference>
<dbReference type="STRING" id="401625.A0A0P1BTH6"/>
<dbReference type="Gene3D" id="3.10.350.10">
    <property type="entry name" value="LysM domain"/>
    <property type="match status" value="2"/>
</dbReference>
<protein>
    <submittedName>
        <fullName evidence="6">Chitinase</fullName>
    </submittedName>
</protein>
<evidence type="ECO:0000313" key="7">
    <source>
        <dbReference type="Proteomes" id="UP000054845"/>
    </source>
</evidence>
<evidence type="ECO:0000259" key="5">
    <source>
        <dbReference type="PROSITE" id="PS51782"/>
    </source>
</evidence>
<feature type="signal peptide" evidence="4">
    <location>
        <begin position="1"/>
        <end position="21"/>
    </location>
</feature>
<evidence type="ECO:0000256" key="3">
    <source>
        <dbReference type="SAM" id="MobiDB-lite"/>
    </source>
</evidence>
<proteinExistence type="predicted"/>
<evidence type="ECO:0000256" key="1">
    <source>
        <dbReference type="ARBA" id="ARBA00022669"/>
    </source>
</evidence>
<dbReference type="GO" id="GO:0008061">
    <property type="term" value="F:chitin binding"/>
    <property type="evidence" value="ECO:0007669"/>
    <property type="project" value="UniProtKB-KW"/>
</dbReference>
<name>A0A0P1BTH6_9BASI</name>
<evidence type="ECO:0000313" key="6">
    <source>
        <dbReference type="EMBL" id="CEH19323.1"/>
    </source>
</evidence>
<feature type="compositionally biased region" description="Low complexity" evidence="3">
    <location>
        <begin position="262"/>
        <end position="272"/>
    </location>
</feature>
<dbReference type="PANTHER" id="PTHR34997">
    <property type="entry name" value="AM15"/>
    <property type="match status" value="1"/>
</dbReference>
<dbReference type="InterPro" id="IPR036779">
    <property type="entry name" value="LysM_dom_sf"/>
</dbReference>